<dbReference type="KEGG" id="cgy:CGLY_14080"/>
<protein>
    <submittedName>
        <fullName evidence="2">Uncharacterized protein</fullName>
    </submittedName>
</protein>
<accession>X5EF84</accession>
<proteinExistence type="predicted"/>
<dbReference type="HOGENOM" id="CLU_1037144_0_0_11"/>
<dbReference type="Proteomes" id="UP000023703">
    <property type="component" value="Chromosome"/>
</dbReference>
<dbReference type="STRING" id="1404245.CGLY_14080"/>
<evidence type="ECO:0000313" key="3">
    <source>
        <dbReference type="Proteomes" id="UP000023703"/>
    </source>
</evidence>
<keyword evidence="3" id="KW-1185">Reference proteome</keyword>
<evidence type="ECO:0000313" key="2">
    <source>
        <dbReference type="EMBL" id="AHW65256.1"/>
    </source>
</evidence>
<feature type="region of interest" description="Disordered" evidence="1">
    <location>
        <begin position="42"/>
        <end position="69"/>
    </location>
</feature>
<dbReference type="eggNOG" id="ENOG5031WQB">
    <property type="taxonomic scope" value="Bacteria"/>
</dbReference>
<reference evidence="2 3" key="1">
    <citation type="journal article" date="2015" name="Int. J. Syst. Evol. Microbiol.">
        <title>Revisiting Corynebacterium glyciniphilum (ex Kubota et al., 1972) sp. nov., nom. rev., isolated from putrefied banana.</title>
        <authorList>
            <person name="Al-Dilaimi A."/>
            <person name="Bednarz H."/>
            <person name="Lomker A."/>
            <person name="Niehaus K."/>
            <person name="Kalinowski J."/>
            <person name="Ruckert C."/>
        </authorList>
    </citation>
    <scope>NUCLEOTIDE SEQUENCE [LARGE SCALE GENOMIC DNA]</scope>
    <source>
        <strain evidence="2">AJ 3170</strain>
    </source>
</reference>
<evidence type="ECO:0000256" key="1">
    <source>
        <dbReference type="SAM" id="MobiDB-lite"/>
    </source>
</evidence>
<sequence>MIRITIEWAGMTLGFLFFRPCAGDTYRPDEDLRVEAHRIHEELGDDMSATTDPEAFRHGPGDPHPGRPAPRGVATLAAWVNEHCDVGGGVRTEAGDPFSLLEFPVEVVNDALHVALPFSEAGETGRILQDKACDLGLCMVDDMEQIWVNPTGVDRGLRMRSSVGTVTTHVDAESVRTALTDDADRRQRSDEGIPYVVVETGLPARTSPMEDTPLGHVRFVQAALLGNGWVVEYRTTRSHFRRHVGDLTSVVEDVAAFAEGDVSFLTRGWVDATAETVQR</sequence>
<organism evidence="2 3">
    <name type="scientific">Corynebacterium glyciniphilum AJ 3170</name>
    <dbReference type="NCBI Taxonomy" id="1404245"/>
    <lineage>
        <taxon>Bacteria</taxon>
        <taxon>Bacillati</taxon>
        <taxon>Actinomycetota</taxon>
        <taxon>Actinomycetes</taxon>
        <taxon>Mycobacteriales</taxon>
        <taxon>Corynebacteriaceae</taxon>
        <taxon>Corynebacterium</taxon>
    </lineage>
</organism>
<feature type="compositionally biased region" description="Basic and acidic residues" evidence="1">
    <location>
        <begin position="54"/>
        <end position="65"/>
    </location>
</feature>
<gene>
    <name evidence="2" type="ORF">CGLY_14080</name>
</gene>
<dbReference type="EMBL" id="CP006842">
    <property type="protein sequence ID" value="AHW65256.1"/>
    <property type="molecule type" value="Genomic_DNA"/>
</dbReference>
<dbReference type="AlphaFoldDB" id="X5EF84"/>
<name>X5EF84_9CORY</name>